<protein>
    <submittedName>
        <fullName evidence="1">Uncharacterized protein</fullName>
    </submittedName>
</protein>
<comment type="caution">
    <text evidence="1">The sequence shown here is derived from an EMBL/GenBank/DDBJ whole genome shotgun (WGS) entry which is preliminary data.</text>
</comment>
<reference evidence="1" key="1">
    <citation type="submission" date="2022-06" db="EMBL/GenBank/DDBJ databases">
        <title>Lutimaribacter sp. EGI FJ00013, a novel bacterium isolated from a salt lake sediment enrichment.</title>
        <authorList>
            <person name="Gao L."/>
            <person name="Fang B.-Z."/>
            <person name="Li W.-J."/>
        </authorList>
    </citation>
    <scope>NUCLEOTIDE SEQUENCE</scope>
    <source>
        <strain evidence="1">EGI FJ00013</strain>
    </source>
</reference>
<evidence type="ECO:0000313" key="2">
    <source>
        <dbReference type="Proteomes" id="UP001203036"/>
    </source>
</evidence>
<keyword evidence="2" id="KW-1185">Reference proteome</keyword>
<dbReference type="Proteomes" id="UP001203036">
    <property type="component" value="Unassembled WGS sequence"/>
</dbReference>
<sequence>MAYMARLSWLCLGLLTLVACAMDKPETARAFADRWVWVQAQTYFSSARGCTVAVYRLDRSGLRTGARRVYDLRQGVGLLRQGHGVAFADTQTTPDALSRAVMSADLHTGLGLVSSVTGPRTCMSDEVARAVHHILTGQGVITVYDPSENMVLLIDTVSRHAVLMRGPV</sequence>
<evidence type="ECO:0000313" key="1">
    <source>
        <dbReference type="EMBL" id="MCM2560549.1"/>
    </source>
</evidence>
<proteinExistence type="predicted"/>
<organism evidence="1 2">
    <name type="scientific">Lutimaribacter degradans</name>
    <dbReference type="NCBI Taxonomy" id="2945989"/>
    <lineage>
        <taxon>Bacteria</taxon>
        <taxon>Pseudomonadati</taxon>
        <taxon>Pseudomonadota</taxon>
        <taxon>Alphaproteobacteria</taxon>
        <taxon>Rhodobacterales</taxon>
        <taxon>Roseobacteraceae</taxon>
        <taxon>Lutimaribacter</taxon>
    </lineage>
</organism>
<dbReference type="EMBL" id="JAMQGO010000001">
    <property type="protein sequence ID" value="MCM2560549.1"/>
    <property type="molecule type" value="Genomic_DNA"/>
</dbReference>
<accession>A0ACC5ZT12</accession>
<name>A0ACC5ZT12_9RHOB</name>
<gene>
    <name evidence="1" type="ORF">M8744_00180</name>
</gene>